<dbReference type="Pfam" id="PF05811">
    <property type="entry name" value="DUF842"/>
    <property type="match status" value="1"/>
</dbReference>
<sequence length="224" mass="25258">MFLTKAHLFKTGSDAIRISCIGAKCLLKVEILIKRVPLGKVFLLKKSTADQEDLGIIHKNGKNEVVSVVDGGIAANSGLPPRSASFFNPETETNWFITEVNGRPVNLFAKDNEREMHVCAAHCCEDKQLSMESVDRCVKNCSKRGQAAQEYIQEEMKNFQERINRCALDCRDQVRDMMETSKSEHVSADLQQKADNCLMKCVDDHIRLIPGLKKRVTDFLISNR</sequence>
<dbReference type="WBParaSite" id="SBAD_0000851901-mRNA-1">
    <property type="protein sequence ID" value="SBAD_0000851901-mRNA-1"/>
    <property type="gene ID" value="SBAD_0000851901"/>
</dbReference>
<dbReference type="GO" id="GO:0005737">
    <property type="term" value="C:cytoplasm"/>
    <property type="evidence" value="ECO:0007669"/>
    <property type="project" value="TreeGrafter"/>
</dbReference>
<comment type="similarity">
    <text evidence="1">Belongs to the FAM136 family.</text>
</comment>
<keyword evidence="3" id="KW-1185">Reference proteome</keyword>
<gene>
    <name evidence="2" type="ORF">SBAD_LOCUS8212</name>
</gene>
<protein>
    <submittedName>
        <fullName evidence="4">Protein FAM136A</fullName>
    </submittedName>
</protein>
<name>A0A183IX65_9BILA</name>
<dbReference type="PANTHER" id="PTHR21096">
    <property type="entry name" value="PROTEIN FAM136A"/>
    <property type="match status" value="1"/>
</dbReference>
<evidence type="ECO:0000256" key="1">
    <source>
        <dbReference type="ARBA" id="ARBA00009952"/>
    </source>
</evidence>
<accession>A0A183IX65</accession>
<evidence type="ECO:0000313" key="4">
    <source>
        <dbReference type="WBParaSite" id="SBAD_0000851901-mRNA-1"/>
    </source>
</evidence>
<organism evidence="4">
    <name type="scientific">Soboliphyme baturini</name>
    <dbReference type="NCBI Taxonomy" id="241478"/>
    <lineage>
        <taxon>Eukaryota</taxon>
        <taxon>Metazoa</taxon>
        <taxon>Ecdysozoa</taxon>
        <taxon>Nematoda</taxon>
        <taxon>Enoplea</taxon>
        <taxon>Dorylaimia</taxon>
        <taxon>Dioctophymatida</taxon>
        <taxon>Dioctophymatoidea</taxon>
        <taxon>Soboliphymatidae</taxon>
        <taxon>Soboliphyme</taxon>
    </lineage>
</organism>
<dbReference type="PANTHER" id="PTHR21096:SF0">
    <property type="entry name" value="PROTEIN FAM136A"/>
    <property type="match status" value="1"/>
</dbReference>
<dbReference type="Proteomes" id="UP000270296">
    <property type="component" value="Unassembled WGS sequence"/>
</dbReference>
<evidence type="ECO:0000313" key="3">
    <source>
        <dbReference type="Proteomes" id="UP000270296"/>
    </source>
</evidence>
<dbReference type="OrthoDB" id="9975421at2759"/>
<dbReference type="EMBL" id="UZAM01011375">
    <property type="protein sequence ID" value="VDP15851.1"/>
    <property type="molecule type" value="Genomic_DNA"/>
</dbReference>
<dbReference type="AlphaFoldDB" id="A0A183IX65"/>
<dbReference type="InterPro" id="IPR008560">
    <property type="entry name" value="DUF842_euk"/>
</dbReference>
<reference evidence="2 3" key="2">
    <citation type="submission" date="2018-11" db="EMBL/GenBank/DDBJ databases">
        <authorList>
            <consortium name="Pathogen Informatics"/>
        </authorList>
    </citation>
    <scope>NUCLEOTIDE SEQUENCE [LARGE SCALE GENOMIC DNA]</scope>
</reference>
<reference evidence="4" key="1">
    <citation type="submission" date="2016-06" db="UniProtKB">
        <authorList>
            <consortium name="WormBaseParasite"/>
        </authorList>
    </citation>
    <scope>IDENTIFICATION</scope>
</reference>
<evidence type="ECO:0000313" key="2">
    <source>
        <dbReference type="EMBL" id="VDP15851.1"/>
    </source>
</evidence>
<proteinExistence type="inferred from homology"/>